<dbReference type="Proteomes" id="UP000561459">
    <property type="component" value="Unassembled WGS sequence"/>
</dbReference>
<proteinExistence type="predicted"/>
<organism evidence="2 3">
    <name type="scientific">Novosphingobium fluoreni</name>
    <dbReference type="NCBI Taxonomy" id="1391222"/>
    <lineage>
        <taxon>Bacteria</taxon>
        <taxon>Pseudomonadati</taxon>
        <taxon>Pseudomonadota</taxon>
        <taxon>Alphaproteobacteria</taxon>
        <taxon>Sphingomonadales</taxon>
        <taxon>Sphingomonadaceae</taxon>
        <taxon>Novosphingobium</taxon>
    </lineage>
</organism>
<dbReference type="EC" id="1.13.11.16" evidence="2"/>
<keyword evidence="3" id="KW-1185">Reference proteome</keyword>
<protein>
    <submittedName>
        <fullName evidence="2">2,3-dihydroxyphenylpropionate 1,2-dioxygenase</fullName>
        <ecNumber evidence="2">1.13.11.16</ecNumber>
    </submittedName>
</protein>
<name>A0A7W6G0N3_9SPHN</name>
<dbReference type="SUPFAM" id="SSF53213">
    <property type="entry name" value="LigB-like"/>
    <property type="match status" value="1"/>
</dbReference>
<keyword evidence="2" id="KW-0560">Oxidoreductase</keyword>
<dbReference type="RefSeq" id="WP_183618162.1">
    <property type="nucleotide sequence ID" value="NZ_JACIDY010000008.1"/>
</dbReference>
<sequence length="309" mass="32304">MQIVGMVTMSHSPSWDLGPVDGAPKAYVDAVFAARDMVVAARPDIMVVFGPDHARNFFFDVMPSFCIGVDRVSGFGDFGSPKGELPSDPALARSVADRVAADGFDPALSYNMGVDHGMSQPLAALTPTLDIPVLPVMISTGGPPLPTLARCHAFGRSVGHALRAYDGAGRAVIVGSGGLSHWPPSVSPSDPEVSAETRDYVINGRTRSAEFNAAREASSLGRRAKGGTGPINEEWDRWLLDCLKAGDIEAVLGIDNATLLDKAGPGGQEIRAWIAALGAWGSGVQSIAYAPVPTWITGMGCATAFLEDA</sequence>
<feature type="domain" description="Extradiol ring-cleavage dioxygenase class III enzyme subunit B" evidence="1">
    <location>
        <begin position="7"/>
        <end position="299"/>
    </location>
</feature>
<dbReference type="GO" id="GO:0047070">
    <property type="term" value="F:3-carboxyethylcatechol 2,3-dioxygenase activity"/>
    <property type="evidence" value="ECO:0007669"/>
    <property type="project" value="UniProtKB-EC"/>
</dbReference>
<comment type="caution">
    <text evidence="2">The sequence shown here is derived from an EMBL/GenBank/DDBJ whole genome shotgun (WGS) entry which is preliminary data.</text>
</comment>
<keyword evidence="2" id="KW-0223">Dioxygenase</keyword>
<evidence type="ECO:0000259" key="1">
    <source>
        <dbReference type="Pfam" id="PF02900"/>
    </source>
</evidence>
<dbReference type="GO" id="GO:0008198">
    <property type="term" value="F:ferrous iron binding"/>
    <property type="evidence" value="ECO:0007669"/>
    <property type="project" value="InterPro"/>
</dbReference>
<dbReference type="InterPro" id="IPR004183">
    <property type="entry name" value="Xdiol_dOase_suB"/>
</dbReference>
<accession>A0A7W6G0N3</accession>
<dbReference type="AlphaFoldDB" id="A0A7W6G0N3"/>
<dbReference type="Pfam" id="PF02900">
    <property type="entry name" value="LigB"/>
    <property type="match status" value="1"/>
</dbReference>
<evidence type="ECO:0000313" key="2">
    <source>
        <dbReference type="EMBL" id="MBB3941387.1"/>
    </source>
</evidence>
<evidence type="ECO:0000313" key="3">
    <source>
        <dbReference type="Proteomes" id="UP000561459"/>
    </source>
</evidence>
<gene>
    <name evidence="2" type="ORF">GGR39_003063</name>
</gene>
<dbReference type="Gene3D" id="3.40.830.10">
    <property type="entry name" value="LigB-like"/>
    <property type="match status" value="1"/>
</dbReference>
<reference evidence="2 3" key="1">
    <citation type="submission" date="2020-08" db="EMBL/GenBank/DDBJ databases">
        <title>Genomic Encyclopedia of Type Strains, Phase IV (KMG-IV): sequencing the most valuable type-strain genomes for metagenomic binning, comparative biology and taxonomic classification.</title>
        <authorList>
            <person name="Goeker M."/>
        </authorList>
    </citation>
    <scope>NUCLEOTIDE SEQUENCE [LARGE SCALE GENOMIC DNA]</scope>
    <source>
        <strain evidence="2 3">DSM 27568</strain>
    </source>
</reference>
<dbReference type="EMBL" id="JACIDY010000008">
    <property type="protein sequence ID" value="MBB3941387.1"/>
    <property type="molecule type" value="Genomic_DNA"/>
</dbReference>